<dbReference type="GO" id="GO:0004540">
    <property type="term" value="F:RNA nuclease activity"/>
    <property type="evidence" value="ECO:0007669"/>
    <property type="project" value="TreeGrafter"/>
</dbReference>
<evidence type="ECO:0008006" key="8">
    <source>
        <dbReference type="Google" id="ProtNLM"/>
    </source>
</evidence>
<protein>
    <recommendedName>
        <fullName evidence="8">DZIP3-like HEPN domain-containing protein</fullName>
    </recommendedName>
</protein>
<evidence type="ECO:0000313" key="7">
    <source>
        <dbReference type="Proteomes" id="UP000683360"/>
    </source>
</evidence>
<dbReference type="Pfam" id="PF20720">
    <property type="entry name" value="nSTAND3"/>
    <property type="match status" value="1"/>
</dbReference>
<accession>A0A8S3SL03</accession>
<reference evidence="6" key="1">
    <citation type="submission" date="2021-03" db="EMBL/GenBank/DDBJ databases">
        <authorList>
            <person name="Bekaert M."/>
        </authorList>
    </citation>
    <scope>NUCLEOTIDE SEQUENCE</scope>
</reference>
<proteinExistence type="predicted"/>
<organism evidence="6 7">
    <name type="scientific">Mytilus edulis</name>
    <name type="common">Blue mussel</name>
    <dbReference type="NCBI Taxonomy" id="6550"/>
    <lineage>
        <taxon>Eukaryota</taxon>
        <taxon>Metazoa</taxon>
        <taxon>Spiralia</taxon>
        <taxon>Lophotrochozoa</taxon>
        <taxon>Mollusca</taxon>
        <taxon>Bivalvia</taxon>
        <taxon>Autobranchia</taxon>
        <taxon>Pteriomorphia</taxon>
        <taxon>Mytilida</taxon>
        <taxon>Mytiloidea</taxon>
        <taxon>Mytilidae</taxon>
        <taxon>Mytilinae</taxon>
        <taxon>Mytilus</taxon>
    </lineage>
</organism>
<feature type="repeat" description="ANK" evidence="3">
    <location>
        <begin position="799"/>
        <end position="831"/>
    </location>
</feature>
<dbReference type="Pfam" id="PF18738">
    <property type="entry name" value="HEPN_DZIP3"/>
    <property type="match status" value="1"/>
</dbReference>
<dbReference type="Gene3D" id="1.25.40.20">
    <property type="entry name" value="Ankyrin repeat-containing domain"/>
    <property type="match status" value="3"/>
</dbReference>
<dbReference type="SMART" id="SM00248">
    <property type="entry name" value="ANK"/>
    <property type="match status" value="8"/>
</dbReference>
<feature type="repeat" description="ANK" evidence="3">
    <location>
        <begin position="584"/>
        <end position="616"/>
    </location>
</feature>
<dbReference type="InterPro" id="IPR002110">
    <property type="entry name" value="Ankyrin_rpt"/>
</dbReference>
<comment type="caution">
    <text evidence="6">The sequence shown here is derived from an EMBL/GenBank/DDBJ whole genome shotgun (WGS) entry which is preliminary data.</text>
</comment>
<gene>
    <name evidence="6" type="ORF">MEDL_34898</name>
</gene>
<dbReference type="PANTHER" id="PTHR24141:SF1">
    <property type="entry name" value="2-5A-DEPENDENT RIBONUCLEASE"/>
    <property type="match status" value="1"/>
</dbReference>
<dbReference type="Proteomes" id="UP000683360">
    <property type="component" value="Unassembled WGS sequence"/>
</dbReference>
<evidence type="ECO:0000256" key="2">
    <source>
        <dbReference type="ARBA" id="ARBA00023043"/>
    </source>
</evidence>
<sequence length="901" mass="102251">MATSISAGETYYLRIANLLLKVAPSAVRVKFDKEFYPSGLQTVLNQKRLKIQGLTQKKIINIKQWNLLFPSSGKAISSTFDVTLMTCLLRNLAKINIQDNLPLSTDTSEEAALSRIKFYRNEIAHNESGTLTEQLFHQYWGEIIVHTSLLEEWSTIDGKVVPTKAFQRILELLEEEHVLTVIGPPGCGKSTAIHHAALQLRDQKDYLVVPVNFPGEIIQYYNPECKQVFVYDDICGKYAINHQMLDNWCVQSNAIQVILSSTKVKILSSCRSYIFKDRCFSKIKLLSEVHFDVTSENYALSEKERSLIAEVYLSTNEVTALQISNIFTKYDFFPLLCQLYSLKESGDVVVYFSDPIDAINVELESLMNETDQTTFATLFLFVIYNNCIDETIFNQKVKIRNTLLDLSDHFEISSVLSITVVKLQLKKLINSFVKKCENSYSIIHDKIFDILVLFCGNKYFDLCLEVAHTDIIRDRFQLVSLNAEESEGIIVVASEKENSYFDRISNDIRDGFIANVFTNSQMKYISYQQKIIAHLKTNEGLLNIVLSLSEKESSPLLTVANQGFNYLVHSLIEIGLSVNVRDEIGRSALFLATDSNHTETVDLLLNKAANPDLCNNKQISPLHMACLNENVQIVKLLVNSKCNINVRNDYQQTPLFFASFVGHTEIVEFLLENKCDININSKNNNTPLHAACYFDNVEVVQLLLDFKCDPNISSVYNESPLFVACLRNSILSTELLLEKEGNYERILAVVNELVINGANPNHYDYYTEPPMIIATRRFFYEIVQILLENNGDPNITNFEGKTCLHVASENGDLEMVKILLENHADPNVIDNNSISPLCVASKSVHFNLFDIYLARHGYLDDDQILYSDQLALQKQCTELVNVLLIYEADPLSVIESGFNII</sequence>
<evidence type="ECO:0000259" key="4">
    <source>
        <dbReference type="Pfam" id="PF18738"/>
    </source>
</evidence>
<name>A0A8S3SL03_MYTED</name>
<dbReference type="GO" id="GO:0006396">
    <property type="term" value="P:RNA processing"/>
    <property type="evidence" value="ECO:0007669"/>
    <property type="project" value="TreeGrafter"/>
</dbReference>
<feature type="domain" description="Novel STAND NTPase 3" evidence="5">
    <location>
        <begin position="161"/>
        <end position="308"/>
    </location>
</feature>
<dbReference type="PROSITE" id="PS50297">
    <property type="entry name" value="ANK_REP_REGION"/>
    <property type="match status" value="5"/>
</dbReference>
<dbReference type="SUPFAM" id="SSF48403">
    <property type="entry name" value="Ankyrin repeat"/>
    <property type="match status" value="1"/>
</dbReference>
<dbReference type="InterPro" id="IPR049050">
    <property type="entry name" value="nSTAND3"/>
</dbReference>
<dbReference type="InterPro" id="IPR036770">
    <property type="entry name" value="Ankyrin_rpt-contain_sf"/>
</dbReference>
<keyword evidence="1" id="KW-0677">Repeat</keyword>
<dbReference type="AlphaFoldDB" id="A0A8S3SL03"/>
<dbReference type="SUPFAM" id="SSF52540">
    <property type="entry name" value="P-loop containing nucleoside triphosphate hydrolases"/>
    <property type="match status" value="1"/>
</dbReference>
<evidence type="ECO:0000256" key="1">
    <source>
        <dbReference type="ARBA" id="ARBA00022737"/>
    </source>
</evidence>
<dbReference type="PANTHER" id="PTHR24141">
    <property type="entry name" value="2-5A-DEPENDENT RIBONUCLEASE"/>
    <property type="match status" value="1"/>
</dbReference>
<dbReference type="EMBL" id="CAJPWZ010001682">
    <property type="protein sequence ID" value="CAG2221509.1"/>
    <property type="molecule type" value="Genomic_DNA"/>
</dbReference>
<dbReference type="OrthoDB" id="439236at2759"/>
<keyword evidence="7" id="KW-1185">Reference proteome</keyword>
<dbReference type="Pfam" id="PF00023">
    <property type="entry name" value="Ank"/>
    <property type="match status" value="1"/>
</dbReference>
<evidence type="ECO:0000313" key="6">
    <source>
        <dbReference type="EMBL" id="CAG2221509.1"/>
    </source>
</evidence>
<evidence type="ECO:0000259" key="5">
    <source>
        <dbReference type="Pfam" id="PF20720"/>
    </source>
</evidence>
<keyword evidence="2 3" id="KW-0040">ANK repeat</keyword>
<evidence type="ECO:0000256" key="3">
    <source>
        <dbReference type="PROSITE-ProRule" id="PRU00023"/>
    </source>
</evidence>
<dbReference type="Pfam" id="PF12796">
    <property type="entry name" value="Ank_2"/>
    <property type="match status" value="2"/>
</dbReference>
<dbReference type="PROSITE" id="PS50088">
    <property type="entry name" value="ANK_REPEAT"/>
    <property type="match status" value="5"/>
</dbReference>
<feature type="domain" description="DZIP3-like HEPN" evidence="4">
    <location>
        <begin position="37"/>
        <end position="143"/>
    </location>
</feature>
<feature type="repeat" description="ANK" evidence="3">
    <location>
        <begin position="650"/>
        <end position="682"/>
    </location>
</feature>
<feature type="repeat" description="ANK" evidence="3">
    <location>
        <begin position="617"/>
        <end position="649"/>
    </location>
</feature>
<dbReference type="GO" id="GO:0003723">
    <property type="term" value="F:RNA binding"/>
    <property type="evidence" value="ECO:0007669"/>
    <property type="project" value="TreeGrafter"/>
</dbReference>
<dbReference type="InterPro" id="IPR027417">
    <property type="entry name" value="P-loop_NTPase"/>
</dbReference>
<feature type="repeat" description="ANK" evidence="3">
    <location>
        <begin position="683"/>
        <end position="715"/>
    </location>
</feature>
<dbReference type="InterPro" id="IPR041249">
    <property type="entry name" value="HEPN_DZIP3"/>
</dbReference>